<feature type="compositionally biased region" description="Basic residues" evidence="1">
    <location>
        <begin position="115"/>
        <end position="125"/>
    </location>
</feature>
<feature type="compositionally biased region" description="Low complexity" evidence="1">
    <location>
        <begin position="105"/>
        <end position="114"/>
    </location>
</feature>
<dbReference type="AlphaFoldDB" id="A0A2V3IBA3"/>
<feature type="compositionally biased region" description="Polar residues" evidence="1">
    <location>
        <begin position="182"/>
        <end position="191"/>
    </location>
</feature>
<comment type="caution">
    <text evidence="2">The sequence shown here is derived from an EMBL/GenBank/DDBJ whole genome shotgun (WGS) entry which is preliminary data.</text>
</comment>
<feature type="compositionally biased region" description="Polar residues" evidence="1">
    <location>
        <begin position="27"/>
        <end position="48"/>
    </location>
</feature>
<sequence length="191" mass="20370">MKTPPARATGVGVMKTKMKLRPAAATVTHTRLPKNTAQPAQYGNQLGTNHDVPLPPLSRTPETPATTVERPTGPTRPENWLTDDDDDEILPSIPDSDADYTAPVSARTACAAHHAATHSHPRKAHSPATSSRKMQTRPCSRSSPTTLSPPPHRNASPPPAQPPPPAQHTADTPLIPRRHSFAPTSTQSALS</sequence>
<organism evidence="2 3">
    <name type="scientific">Gracilariopsis chorda</name>
    <dbReference type="NCBI Taxonomy" id="448386"/>
    <lineage>
        <taxon>Eukaryota</taxon>
        <taxon>Rhodophyta</taxon>
        <taxon>Florideophyceae</taxon>
        <taxon>Rhodymeniophycidae</taxon>
        <taxon>Gracilariales</taxon>
        <taxon>Gracilariaceae</taxon>
        <taxon>Gracilariopsis</taxon>
    </lineage>
</organism>
<name>A0A2V3IBA3_9FLOR</name>
<feature type="compositionally biased region" description="Low complexity" evidence="1">
    <location>
        <begin position="136"/>
        <end position="146"/>
    </location>
</feature>
<proteinExistence type="predicted"/>
<feature type="compositionally biased region" description="Pro residues" evidence="1">
    <location>
        <begin position="147"/>
        <end position="166"/>
    </location>
</feature>
<reference evidence="2 3" key="1">
    <citation type="journal article" date="2018" name="Mol. Biol. Evol.">
        <title>Analysis of the draft genome of the red seaweed Gracilariopsis chorda provides insights into genome size evolution in Rhodophyta.</title>
        <authorList>
            <person name="Lee J."/>
            <person name="Yang E.C."/>
            <person name="Graf L."/>
            <person name="Yang J.H."/>
            <person name="Qiu H."/>
            <person name="Zel Zion U."/>
            <person name="Chan C.X."/>
            <person name="Stephens T.G."/>
            <person name="Weber A.P.M."/>
            <person name="Boo G.H."/>
            <person name="Boo S.M."/>
            <person name="Kim K.M."/>
            <person name="Shin Y."/>
            <person name="Jung M."/>
            <person name="Lee S.J."/>
            <person name="Yim H.S."/>
            <person name="Lee J.H."/>
            <person name="Bhattacharya D."/>
            <person name="Yoon H.S."/>
        </authorList>
    </citation>
    <scope>NUCLEOTIDE SEQUENCE [LARGE SCALE GENOMIC DNA]</scope>
    <source>
        <strain evidence="2 3">SKKU-2015</strain>
        <tissue evidence="2">Whole body</tissue>
    </source>
</reference>
<dbReference type="Proteomes" id="UP000247409">
    <property type="component" value="Unassembled WGS sequence"/>
</dbReference>
<evidence type="ECO:0000313" key="3">
    <source>
        <dbReference type="Proteomes" id="UP000247409"/>
    </source>
</evidence>
<dbReference type="EMBL" id="NBIV01001033">
    <property type="protein sequence ID" value="PXF39402.1"/>
    <property type="molecule type" value="Genomic_DNA"/>
</dbReference>
<accession>A0A2V3IBA3</accession>
<keyword evidence="3" id="KW-1185">Reference proteome</keyword>
<evidence type="ECO:0000313" key="2">
    <source>
        <dbReference type="EMBL" id="PXF39402.1"/>
    </source>
</evidence>
<gene>
    <name evidence="2" type="ORF">BWQ96_10907</name>
</gene>
<evidence type="ECO:0000256" key="1">
    <source>
        <dbReference type="SAM" id="MobiDB-lite"/>
    </source>
</evidence>
<protein>
    <submittedName>
        <fullName evidence="2">Uncharacterized protein</fullName>
    </submittedName>
</protein>
<feature type="region of interest" description="Disordered" evidence="1">
    <location>
        <begin position="25"/>
        <end position="191"/>
    </location>
</feature>